<evidence type="ECO:0008006" key="6">
    <source>
        <dbReference type="Google" id="ProtNLM"/>
    </source>
</evidence>
<dbReference type="InterPro" id="IPR012507">
    <property type="entry name" value="YibE_F"/>
</dbReference>
<accession>A0AAV3J0K3</accession>
<feature type="transmembrane region" description="Helical" evidence="1">
    <location>
        <begin position="221"/>
        <end position="246"/>
    </location>
</feature>
<evidence type="ECO:0000313" key="4">
    <source>
        <dbReference type="Proteomes" id="UP000014104"/>
    </source>
</evidence>
<feature type="transmembrane region" description="Helical" evidence="1">
    <location>
        <begin position="174"/>
        <end position="201"/>
    </location>
</feature>
<feature type="transmembrane region" description="Helical" evidence="1">
    <location>
        <begin position="7"/>
        <end position="40"/>
    </location>
</feature>
<dbReference type="RefSeq" id="WP_016180755.1">
    <property type="nucleotide sequence ID" value="NZ_KE136364.1"/>
</dbReference>
<proteinExistence type="predicted"/>
<dbReference type="EMBL" id="ASWL01000003">
    <property type="protein sequence ID" value="EOU22128.1"/>
    <property type="molecule type" value="Genomic_DNA"/>
</dbReference>
<keyword evidence="4" id="KW-1185">Reference proteome</keyword>
<keyword evidence="1" id="KW-0472">Membrane</keyword>
<dbReference type="PANTHER" id="PTHR41771">
    <property type="entry name" value="MEMBRANE PROTEIN-RELATED"/>
    <property type="match status" value="1"/>
</dbReference>
<dbReference type="Proteomes" id="UP000014107">
    <property type="component" value="Unassembled WGS sequence"/>
</dbReference>
<dbReference type="Pfam" id="PF07907">
    <property type="entry name" value="YibE_F"/>
    <property type="match status" value="1"/>
</dbReference>
<evidence type="ECO:0000313" key="3">
    <source>
        <dbReference type="EMBL" id="EOU22128.1"/>
    </source>
</evidence>
<name>A0AAV3J0K3_ENTAV</name>
<reference evidence="3 5" key="2">
    <citation type="submission" date="2013-03" db="EMBL/GenBank/DDBJ databases">
        <title>The Genome Sequence of Enterococcus avium ATCC_14025 (PacBio/Illumina hybrid assembly).</title>
        <authorList>
            <consortium name="The Broad Institute Genomics Platform"/>
            <consortium name="The Broad Institute Genome Sequencing Center for Infectious Disease"/>
            <person name="Earl A."/>
            <person name="Russ C."/>
            <person name="Gilmore M."/>
            <person name="Surin D."/>
            <person name="Walker B."/>
            <person name="Young S."/>
            <person name="Zeng Q."/>
            <person name="Gargeya S."/>
            <person name="Fitzgerald M."/>
            <person name="Haas B."/>
            <person name="Abouelleil A."/>
            <person name="Allen A.W."/>
            <person name="Alvarado L."/>
            <person name="Arachchi H.M."/>
            <person name="Berlin A.M."/>
            <person name="Chapman S.B."/>
            <person name="Gainer-Dewar J."/>
            <person name="Goldberg J."/>
            <person name="Griggs A."/>
            <person name="Gujja S."/>
            <person name="Hansen M."/>
            <person name="Howarth C."/>
            <person name="Imamovic A."/>
            <person name="Ireland A."/>
            <person name="Larimer J."/>
            <person name="McCowan C."/>
            <person name="Murphy C."/>
            <person name="Pearson M."/>
            <person name="Poon T.W."/>
            <person name="Priest M."/>
            <person name="Roberts A."/>
            <person name="Saif S."/>
            <person name="Shea T."/>
            <person name="Sisk P."/>
            <person name="Sykes S."/>
            <person name="Wortman J."/>
            <person name="Nusbaum C."/>
            <person name="Birren B."/>
        </authorList>
    </citation>
    <scope>NUCLEOTIDE SEQUENCE [LARGE SCALE GENOMIC DNA]</scope>
    <source>
        <strain evidence="3 5">ATCC 14025</strain>
    </source>
</reference>
<gene>
    <name evidence="3" type="ORF">I570_02330</name>
    <name evidence="2" type="ORF">OMU_02920</name>
</gene>
<keyword evidence="1" id="KW-1133">Transmembrane helix</keyword>
<evidence type="ECO:0000313" key="2">
    <source>
        <dbReference type="EMBL" id="EOT42980.1"/>
    </source>
</evidence>
<dbReference type="Proteomes" id="UP000014104">
    <property type="component" value="Unassembled WGS sequence"/>
</dbReference>
<dbReference type="PANTHER" id="PTHR41771:SF1">
    <property type="entry name" value="MEMBRANE PROTEIN"/>
    <property type="match status" value="1"/>
</dbReference>
<reference evidence="2 4" key="1">
    <citation type="submission" date="2013-03" db="EMBL/GenBank/DDBJ databases">
        <title>The Genome Sequence of Enterococcus avium ATCC_14025 (Illumina only assembly).</title>
        <authorList>
            <consortium name="The Broad Institute Genomics Platform"/>
            <consortium name="The Broad Institute Genome Sequencing Center for Infectious Disease"/>
            <person name="Earl A."/>
            <person name="Russ C."/>
            <person name="Gilmore M."/>
            <person name="Surin D."/>
            <person name="Walker B."/>
            <person name="Young S."/>
            <person name="Zeng Q."/>
            <person name="Gargeya S."/>
            <person name="Fitzgerald M."/>
            <person name="Haas B."/>
            <person name="Abouelleil A."/>
            <person name="Allen A.W."/>
            <person name="Alvarado L."/>
            <person name="Arachchi H.M."/>
            <person name="Berlin A.M."/>
            <person name="Chapman S.B."/>
            <person name="Gainer-Dewar J."/>
            <person name="Goldberg J."/>
            <person name="Griggs A."/>
            <person name="Gujja S."/>
            <person name="Hansen M."/>
            <person name="Howarth C."/>
            <person name="Imamovic A."/>
            <person name="Ireland A."/>
            <person name="Larimer J."/>
            <person name="McCowan C."/>
            <person name="Murphy C."/>
            <person name="Pearson M."/>
            <person name="Poon T.W."/>
            <person name="Priest M."/>
            <person name="Roberts A."/>
            <person name="Saif S."/>
            <person name="Shea T."/>
            <person name="Sisk P."/>
            <person name="Sykes S."/>
            <person name="Wortman J."/>
            <person name="Nusbaum C."/>
            <person name="Birren B."/>
        </authorList>
    </citation>
    <scope>NUCLEOTIDE SEQUENCE [LARGE SCALE GENOMIC DNA]</scope>
    <source>
        <strain evidence="2 4">ATCC 14025</strain>
    </source>
</reference>
<feature type="transmembrane region" description="Helical" evidence="1">
    <location>
        <begin position="128"/>
        <end position="153"/>
    </location>
</feature>
<protein>
    <recommendedName>
        <fullName evidence="6">YibE/F-like protein</fullName>
    </recommendedName>
</protein>
<sequence length="251" mass="27877">MNVLIFLFLILCIMSFIILGKSSFYLLIGLFMSFGIFLGFSLSLRFGVPLTPSLLISLFTLSGVILFFVNGYTTKTKSAFLCVIITFTLIILIIPTITKNLNIAGFSSEEIEEISVLNLTAKMPFEEIVSAVVIFSMSGAIIDASIAITSSMYELHNQIKFENRHKLIASGMKVATELLSSSIHTLFFAFIANNLALFFWFYDLNYPLSTVINSKVFITELTISLLAGASTVITLPLTACFSGYYFMRTKK</sequence>
<keyword evidence="1" id="KW-0812">Transmembrane</keyword>
<dbReference type="EMBL" id="AHYV01000030">
    <property type="protein sequence ID" value="EOT42980.1"/>
    <property type="molecule type" value="Genomic_DNA"/>
</dbReference>
<dbReference type="InterPro" id="IPR014564">
    <property type="entry name" value="UCP031503_TM"/>
</dbReference>
<comment type="caution">
    <text evidence="3">The sequence shown here is derived from an EMBL/GenBank/DDBJ whole genome shotgun (WGS) entry which is preliminary data.</text>
</comment>
<evidence type="ECO:0000313" key="5">
    <source>
        <dbReference type="Proteomes" id="UP000014107"/>
    </source>
</evidence>
<dbReference type="PIRSF" id="PIRSF031503">
    <property type="entry name" value="UCP031503_mp"/>
    <property type="match status" value="1"/>
</dbReference>
<evidence type="ECO:0000256" key="1">
    <source>
        <dbReference type="SAM" id="Phobius"/>
    </source>
</evidence>
<feature type="transmembrane region" description="Helical" evidence="1">
    <location>
        <begin position="52"/>
        <end position="72"/>
    </location>
</feature>
<organism evidence="3 5">
    <name type="scientific">Enterococcus avium ATCC 14025</name>
    <dbReference type="NCBI Taxonomy" id="1140002"/>
    <lineage>
        <taxon>Bacteria</taxon>
        <taxon>Bacillati</taxon>
        <taxon>Bacillota</taxon>
        <taxon>Bacilli</taxon>
        <taxon>Lactobacillales</taxon>
        <taxon>Enterococcaceae</taxon>
        <taxon>Enterococcus</taxon>
    </lineage>
</organism>
<dbReference type="AlphaFoldDB" id="A0AAV3J0K3"/>
<feature type="transmembrane region" description="Helical" evidence="1">
    <location>
        <begin position="79"/>
        <end position="98"/>
    </location>
</feature>